<proteinExistence type="predicted"/>
<dbReference type="AlphaFoldDB" id="A0A9Q3GED5"/>
<organism evidence="1 2">
    <name type="scientific">Austropuccinia psidii MF-1</name>
    <dbReference type="NCBI Taxonomy" id="1389203"/>
    <lineage>
        <taxon>Eukaryota</taxon>
        <taxon>Fungi</taxon>
        <taxon>Dikarya</taxon>
        <taxon>Basidiomycota</taxon>
        <taxon>Pucciniomycotina</taxon>
        <taxon>Pucciniomycetes</taxon>
        <taxon>Pucciniales</taxon>
        <taxon>Sphaerophragmiaceae</taxon>
        <taxon>Austropuccinia</taxon>
    </lineage>
</organism>
<protein>
    <submittedName>
        <fullName evidence="1">Uncharacterized protein</fullName>
    </submittedName>
</protein>
<dbReference type="EMBL" id="AVOT02000812">
    <property type="protein sequence ID" value="MBW0464558.1"/>
    <property type="molecule type" value="Genomic_DNA"/>
</dbReference>
<keyword evidence="2" id="KW-1185">Reference proteome</keyword>
<name>A0A9Q3GED5_9BASI</name>
<reference evidence="1" key="1">
    <citation type="submission" date="2021-03" db="EMBL/GenBank/DDBJ databases">
        <title>Draft genome sequence of rust myrtle Austropuccinia psidii MF-1, a brazilian biotype.</title>
        <authorList>
            <person name="Quecine M.C."/>
            <person name="Pachon D.M.R."/>
            <person name="Bonatelli M.L."/>
            <person name="Correr F.H."/>
            <person name="Franceschini L.M."/>
            <person name="Leite T.F."/>
            <person name="Margarido G.R.A."/>
            <person name="Almeida C.A."/>
            <person name="Ferrarezi J.A."/>
            <person name="Labate C.A."/>
        </authorList>
    </citation>
    <scope>NUCLEOTIDE SEQUENCE</scope>
    <source>
        <strain evidence="1">MF-1</strain>
    </source>
</reference>
<comment type="caution">
    <text evidence="1">The sequence shown here is derived from an EMBL/GenBank/DDBJ whole genome shotgun (WGS) entry which is preliminary data.</text>
</comment>
<accession>A0A9Q3GED5</accession>
<evidence type="ECO:0000313" key="1">
    <source>
        <dbReference type="EMBL" id="MBW0464558.1"/>
    </source>
</evidence>
<gene>
    <name evidence="1" type="ORF">O181_004273</name>
</gene>
<dbReference type="Proteomes" id="UP000765509">
    <property type="component" value="Unassembled WGS sequence"/>
</dbReference>
<evidence type="ECO:0000313" key="2">
    <source>
        <dbReference type="Proteomes" id="UP000765509"/>
    </source>
</evidence>
<sequence length="122" mass="13966">MVRTKPDSAHHKNDLKDYETIIPPLDVIASNKPNIELHKDNNTKTNHKIKLTQSERQHIHDSKQIMSHLGHSNQEYKSLSTISIDKKLANASWFKLPSVNTLPHPYSIIDKPKKSIISCCHL</sequence>